<dbReference type="FunFam" id="3.40.50.300:FF:001091">
    <property type="entry name" value="Probable disease resistance protein At1g61300"/>
    <property type="match status" value="1"/>
</dbReference>
<dbReference type="RefSeq" id="XP_022961567.1">
    <property type="nucleotide sequence ID" value="XM_023105799.1"/>
</dbReference>
<dbReference type="GO" id="GO:0051707">
    <property type="term" value="P:response to other organism"/>
    <property type="evidence" value="ECO:0007669"/>
    <property type="project" value="UniProtKB-ARBA"/>
</dbReference>
<keyword evidence="2" id="KW-0547">Nucleotide-binding</keyword>
<gene>
    <name evidence="11 12" type="primary">LOC111462113</name>
</gene>
<feature type="domain" description="Disease resistance N-terminal" evidence="7">
    <location>
        <begin position="9"/>
        <end position="96"/>
    </location>
</feature>
<dbReference type="Pfam" id="PF00931">
    <property type="entry name" value="NB-ARC"/>
    <property type="match status" value="1"/>
</dbReference>
<sequence>MAEFLWTFAVQEVLKKTVKLAAEQIGLTRGFKEELSRLKDSLLMAQAILRDVDRMKTNLESEKQWVKKLEEILFEADILLDELAYEDVRRKVEIEKDKVVRNFFSFSKNPIAFRLKMANKITTIAKSLAEFNSTKSPSRCVATICYEAEIDLNQTRETDSFPDEIGVIGRETEVSNIVDNLLALNNQETLVVLPIVGTGGLGKTTLVKEIFHHEVIRKNFDTFIWVCVSDPFKINKILRAIVGSLNPTFGGSDVKEVILRKLQDLLSDKKYFLVLDDVWNEEPILWNELRACLLKINKNIGSAIVVTTRSDKVAEIMETKYRHHLRRLLDDHCWSLFEKCAFEGKLRVIPDVIRGQLVKKFGGIPLVVKVLGGMVKSCKNDEELQSSLENLVRIELPKDDLILFTIKLSVDRLPSSSLKQCFAYCSNFPQDFIFFKEELVQMWVAQGFIQLPNGSNVTMEDIGARYFDILLSRSLFQDVLKDERGKVEYCKMHDLIYEVACAISNDQHLREDLVTDGKSHDDEVLLIRRRRRTVYCCENVPFGNQVKITNFIYLRVLIISGKFVTELLDTIGKLKHLRYLDISKSGISKLPKSIVLLYHLQTLKLRELNLPTKLRKLVNLRHLEMGEGYSPTKMPKYLSRMTQLQTLSVFVVGSDEGYKIEELGPLKNLKGQLNLLKLEQVKSKKEAMAANLAEKENISDLSFEWSFSREDCGDNDLNVLEGLQPHINLQALRIDNFGSELMPSGIFVENLIKLELRSCIRCRTLPMLGQLSKLEVLEISDLSGVKSIGDEFYGNYCDNKTLFPKLKTFEIWRMDSLEQWNDVATVTNCTTFPHLESLTIGSCLKLTNIPNIFTTHSQRLEADTVNARLFSNFRSPLKLQSLTIYDCTSLVKLPNWLVCCSSLKHLWICDFCDDISFPSMQNMQNLTTLKIENFHNLPEGLHGIHNLKALTVKGPMKGHDWSRFIPFNSLEVLQLHEKGTNSLTQLPRQLELLTSLRLLRIESFNGIESLP</sequence>
<accession>A0A6J1HC68</accession>
<dbReference type="InterPro" id="IPR032675">
    <property type="entry name" value="LRR_dom_sf"/>
</dbReference>
<dbReference type="GeneID" id="111462113"/>
<dbReference type="GO" id="GO:0005524">
    <property type="term" value="F:ATP binding"/>
    <property type="evidence" value="ECO:0007669"/>
    <property type="project" value="UniProtKB-KW"/>
</dbReference>
<evidence type="ECO:0000256" key="3">
    <source>
        <dbReference type="ARBA" id="ARBA00022821"/>
    </source>
</evidence>
<proteinExistence type="predicted"/>
<keyword evidence="10" id="KW-1185">Reference proteome</keyword>
<evidence type="ECO:0000259" key="9">
    <source>
        <dbReference type="Pfam" id="PF23598"/>
    </source>
</evidence>
<evidence type="ECO:0000259" key="8">
    <source>
        <dbReference type="Pfam" id="PF23559"/>
    </source>
</evidence>
<dbReference type="Pfam" id="PF18052">
    <property type="entry name" value="Rx_N"/>
    <property type="match status" value="1"/>
</dbReference>
<feature type="domain" description="Disease resistance protein winged helix" evidence="8">
    <location>
        <begin position="428"/>
        <end position="500"/>
    </location>
</feature>
<evidence type="ECO:0000256" key="5">
    <source>
        <dbReference type="SAM" id="Coils"/>
    </source>
</evidence>
<dbReference type="InterPro" id="IPR041118">
    <property type="entry name" value="Rx_N"/>
</dbReference>
<dbReference type="Pfam" id="PF23598">
    <property type="entry name" value="LRR_14"/>
    <property type="match status" value="1"/>
</dbReference>
<dbReference type="PANTHER" id="PTHR36766:SF70">
    <property type="entry name" value="DISEASE RESISTANCE PROTEIN RGA4"/>
    <property type="match status" value="1"/>
</dbReference>
<evidence type="ECO:0000256" key="1">
    <source>
        <dbReference type="ARBA" id="ARBA00022737"/>
    </source>
</evidence>
<dbReference type="Gene3D" id="1.20.5.4130">
    <property type="match status" value="1"/>
</dbReference>
<dbReference type="AlphaFoldDB" id="A0A6J1HC68"/>
<feature type="domain" description="NB-ARC" evidence="6">
    <location>
        <begin position="171"/>
        <end position="346"/>
    </location>
</feature>
<dbReference type="InterPro" id="IPR058922">
    <property type="entry name" value="WHD_DRP"/>
</dbReference>
<dbReference type="KEGG" id="cmos:111462113"/>
<dbReference type="SUPFAM" id="SSF52540">
    <property type="entry name" value="P-loop containing nucleoside triphosphate hydrolases"/>
    <property type="match status" value="1"/>
</dbReference>
<dbReference type="FunFam" id="1.10.10.10:FF:000322">
    <property type="entry name" value="Probable disease resistance protein At1g63360"/>
    <property type="match status" value="1"/>
</dbReference>
<evidence type="ECO:0000256" key="2">
    <source>
        <dbReference type="ARBA" id="ARBA00022741"/>
    </source>
</evidence>
<keyword evidence="1" id="KW-0677">Repeat</keyword>
<protein>
    <submittedName>
        <fullName evidence="11">Disease resistance protein RGA2-like isoform X1</fullName>
    </submittedName>
    <submittedName>
        <fullName evidence="12">Disease resistance protein RGA2-like isoform X2</fullName>
    </submittedName>
</protein>
<dbReference type="InterPro" id="IPR002182">
    <property type="entry name" value="NB-ARC"/>
</dbReference>
<dbReference type="GO" id="GO:0006952">
    <property type="term" value="P:defense response"/>
    <property type="evidence" value="ECO:0007669"/>
    <property type="project" value="UniProtKB-KW"/>
</dbReference>
<dbReference type="SUPFAM" id="SSF52047">
    <property type="entry name" value="RNI-like"/>
    <property type="match status" value="1"/>
</dbReference>
<dbReference type="InterPro" id="IPR027417">
    <property type="entry name" value="P-loop_NTPase"/>
</dbReference>
<dbReference type="InterPro" id="IPR036388">
    <property type="entry name" value="WH-like_DNA-bd_sf"/>
</dbReference>
<organism evidence="10 12">
    <name type="scientific">Cucurbita moschata</name>
    <name type="common">Winter crookneck squash</name>
    <name type="synonym">Cucurbita pepo var. moschata</name>
    <dbReference type="NCBI Taxonomy" id="3662"/>
    <lineage>
        <taxon>Eukaryota</taxon>
        <taxon>Viridiplantae</taxon>
        <taxon>Streptophyta</taxon>
        <taxon>Embryophyta</taxon>
        <taxon>Tracheophyta</taxon>
        <taxon>Spermatophyta</taxon>
        <taxon>Magnoliopsida</taxon>
        <taxon>eudicotyledons</taxon>
        <taxon>Gunneridae</taxon>
        <taxon>Pentapetalae</taxon>
        <taxon>rosids</taxon>
        <taxon>fabids</taxon>
        <taxon>Cucurbitales</taxon>
        <taxon>Cucurbitaceae</taxon>
        <taxon>Cucurbiteae</taxon>
        <taxon>Cucurbita</taxon>
    </lineage>
</organism>
<dbReference type="PANTHER" id="PTHR36766">
    <property type="entry name" value="PLANT BROAD-SPECTRUM MILDEW RESISTANCE PROTEIN RPW8"/>
    <property type="match status" value="1"/>
</dbReference>
<dbReference type="Proteomes" id="UP000504609">
    <property type="component" value="Unplaced"/>
</dbReference>
<evidence type="ECO:0000256" key="4">
    <source>
        <dbReference type="ARBA" id="ARBA00022840"/>
    </source>
</evidence>
<dbReference type="InterPro" id="IPR055414">
    <property type="entry name" value="LRR_R13L4/SHOC2-like"/>
</dbReference>
<keyword evidence="3" id="KW-0611">Plant defense</keyword>
<evidence type="ECO:0000259" key="7">
    <source>
        <dbReference type="Pfam" id="PF18052"/>
    </source>
</evidence>
<evidence type="ECO:0000313" key="10">
    <source>
        <dbReference type="Proteomes" id="UP000504609"/>
    </source>
</evidence>
<dbReference type="PRINTS" id="PR00364">
    <property type="entry name" value="DISEASERSIST"/>
</dbReference>
<dbReference type="Gene3D" id="1.10.10.10">
    <property type="entry name" value="Winged helix-like DNA-binding domain superfamily/Winged helix DNA-binding domain"/>
    <property type="match status" value="1"/>
</dbReference>
<keyword evidence="5" id="KW-0175">Coiled coil</keyword>
<feature type="coiled-coil region" evidence="5">
    <location>
        <begin position="666"/>
        <end position="698"/>
    </location>
</feature>
<dbReference type="SUPFAM" id="SSF52058">
    <property type="entry name" value="L domain-like"/>
    <property type="match status" value="1"/>
</dbReference>
<dbReference type="Gene3D" id="3.40.50.300">
    <property type="entry name" value="P-loop containing nucleotide triphosphate hydrolases"/>
    <property type="match status" value="1"/>
</dbReference>
<evidence type="ECO:0000259" key="6">
    <source>
        <dbReference type="Pfam" id="PF00931"/>
    </source>
</evidence>
<keyword evidence="4" id="KW-0067">ATP-binding</keyword>
<evidence type="ECO:0000313" key="11">
    <source>
        <dbReference type="RefSeq" id="XP_022961567.1"/>
    </source>
</evidence>
<dbReference type="Gene3D" id="3.80.10.10">
    <property type="entry name" value="Ribonuclease Inhibitor"/>
    <property type="match status" value="2"/>
</dbReference>
<reference evidence="11 12" key="1">
    <citation type="submission" date="2025-04" db="UniProtKB">
        <authorList>
            <consortium name="RefSeq"/>
        </authorList>
    </citation>
    <scope>IDENTIFICATION</scope>
    <source>
        <tissue evidence="11 12">Young leaves</tissue>
    </source>
</reference>
<dbReference type="Pfam" id="PF23559">
    <property type="entry name" value="WHD_DRP"/>
    <property type="match status" value="1"/>
</dbReference>
<feature type="domain" description="Disease resistance R13L4/SHOC-2-like LRR" evidence="9">
    <location>
        <begin position="546"/>
        <end position="814"/>
    </location>
</feature>
<evidence type="ECO:0000313" key="12">
    <source>
        <dbReference type="RefSeq" id="XP_022961568.1"/>
    </source>
</evidence>
<name>A0A6J1HC68_CUCMO</name>
<dbReference type="RefSeq" id="XP_022961568.1">
    <property type="nucleotide sequence ID" value="XM_023105800.1"/>
</dbReference>
<dbReference type="GO" id="GO:0043531">
    <property type="term" value="F:ADP binding"/>
    <property type="evidence" value="ECO:0007669"/>
    <property type="project" value="InterPro"/>
</dbReference>